<sequence length="179" mass="21505">MDSSILYDLNTLTRFINFLVTTFSHEIDIERKYTRCFRCRQRSFSDTPLCDSCFSSLQKNVLVEYLNNFDPSIIANSSFTESPRAQTAEILFDLKHFEEAPGSNECKRCHSKKNEDYISPSHSFCEFCNRLFDWRAFGLDYMNRRITWEEFFKDRKKRSKYIYDEYKTREDWLDLGECV</sequence>
<accession>A0A6H1ZLE7</accession>
<dbReference type="EMBL" id="MT144082">
    <property type="protein sequence ID" value="QJA48384.1"/>
    <property type="molecule type" value="Genomic_DNA"/>
</dbReference>
<organism evidence="1">
    <name type="scientific">viral metagenome</name>
    <dbReference type="NCBI Taxonomy" id="1070528"/>
    <lineage>
        <taxon>unclassified sequences</taxon>
        <taxon>metagenomes</taxon>
        <taxon>organismal metagenomes</taxon>
    </lineage>
</organism>
<reference evidence="1" key="1">
    <citation type="submission" date="2020-03" db="EMBL/GenBank/DDBJ databases">
        <title>The deep terrestrial virosphere.</title>
        <authorList>
            <person name="Holmfeldt K."/>
            <person name="Nilsson E."/>
            <person name="Simone D."/>
            <person name="Lopez-Fernandez M."/>
            <person name="Wu X."/>
            <person name="de Brujin I."/>
            <person name="Lundin D."/>
            <person name="Andersson A."/>
            <person name="Bertilsson S."/>
            <person name="Dopson M."/>
        </authorList>
    </citation>
    <scope>NUCLEOTIDE SEQUENCE</scope>
    <source>
        <strain evidence="1">TM448A00932</strain>
    </source>
</reference>
<protein>
    <submittedName>
        <fullName evidence="1">Uncharacterized protein</fullName>
    </submittedName>
</protein>
<evidence type="ECO:0000313" key="1">
    <source>
        <dbReference type="EMBL" id="QJA48384.1"/>
    </source>
</evidence>
<proteinExistence type="predicted"/>
<gene>
    <name evidence="1" type="ORF">TM448A00932_0012</name>
</gene>
<name>A0A6H1ZLE7_9ZZZZ</name>
<dbReference type="AlphaFoldDB" id="A0A6H1ZLE7"/>